<evidence type="ECO:0000313" key="2">
    <source>
        <dbReference type="WBParaSite" id="Csp11.Scaffold629.g10307.t1"/>
    </source>
</evidence>
<protein>
    <submittedName>
        <fullName evidence="2">FBA_2 domain-containing protein</fullName>
    </submittedName>
</protein>
<name>A0A1I7TNW7_9PELO</name>
<proteinExistence type="predicted"/>
<organism evidence="1 2">
    <name type="scientific">Caenorhabditis tropicalis</name>
    <dbReference type="NCBI Taxonomy" id="1561998"/>
    <lineage>
        <taxon>Eukaryota</taxon>
        <taxon>Metazoa</taxon>
        <taxon>Ecdysozoa</taxon>
        <taxon>Nematoda</taxon>
        <taxon>Chromadorea</taxon>
        <taxon>Rhabditida</taxon>
        <taxon>Rhabditina</taxon>
        <taxon>Rhabditomorpha</taxon>
        <taxon>Rhabditoidea</taxon>
        <taxon>Rhabditidae</taxon>
        <taxon>Peloderinae</taxon>
        <taxon>Caenorhabditis</taxon>
    </lineage>
</organism>
<dbReference type="AlphaFoldDB" id="A0A1I7TNW7"/>
<keyword evidence="1" id="KW-1185">Reference proteome</keyword>
<reference evidence="2" key="1">
    <citation type="submission" date="2016-11" db="UniProtKB">
        <authorList>
            <consortium name="WormBaseParasite"/>
        </authorList>
    </citation>
    <scope>IDENTIFICATION</scope>
</reference>
<dbReference type="Proteomes" id="UP000095282">
    <property type="component" value="Unplaced"/>
</dbReference>
<evidence type="ECO:0000313" key="1">
    <source>
        <dbReference type="Proteomes" id="UP000095282"/>
    </source>
</evidence>
<dbReference type="WBParaSite" id="Csp11.Scaffold629.g10307.t1">
    <property type="protein sequence ID" value="Csp11.Scaffold629.g10307.t1"/>
    <property type="gene ID" value="Csp11.Scaffold629.g10307"/>
</dbReference>
<sequence>MNCKRVFMSLHRGVDTMTWDFAVNLNTFFKKLKESECRIEKIVFEASLYDSQRLQIVEGISDGELDDEFDDVFFGRNDGKVSRISWTDKGFIMDVM</sequence>
<accession>A0A1I7TNW7</accession>